<dbReference type="AlphaFoldDB" id="A0A9D1HUG5"/>
<evidence type="ECO:0000256" key="1">
    <source>
        <dbReference type="ARBA" id="ARBA00008522"/>
    </source>
</evidence>
<dbReference type="Pfam" id="PF02639">
    <property type="entry name" value="DUF188"/>
    <property type="match status" value="1"/>
</dbReference>
<evidence type="ECO:0000313" key="2">
    <source>
        <dbReference type="EMBL" id="HIU22517.1"/>
    </source>
</evidence>
<dbReference type="EMBL" id="DVML01000017">
    <property type="protein sequence ID" value="HIU22517.1"/>
    <property type="molecule type" value="Genomic_DNA"/>
</dbReference>
<organism evidence="2 3">
    <name type="scientific">Candidatus Fimihabitans intestinipullorum</name>
    <dbReference type="NCBI Taxonomy" id="2840820"/>
    <lineage>
        <taxon>Bacteria</taxon>
        <taxon>Bacillati</taxon>
        <taxon>Mycoplasmatota</taxon>
        <taxon>Mycoplasmatota incertae sedis</taxon>
        <taxon>Candidatus Fimihabitans</taxon>
    </lineage>
</organism>
<dbReference type="PANTHER" id="PTHR35146">
    <property type="entry name" value="UPF0178 PROTEIN YAII"/>
    <property type="match status" value="1"/>
</dbReference>
<proteinExistence type="inferred from homology"/>
<evidence type="ECO:0000313" key="3">
    <source>
        <dbReference type="Proteomes" id="UP000824087"/>
    </source>
</evidence>
<dbReference type="PANTHER" id="PTHR35146:SF1">
    <property type="entry name" value="UPF0178 PROTEIN YAII"/>
    <property type="match status" value="1"/>
</dbReference>
<dbReference type="Proteomes" id="UP000824087">
    <property type="component" value="Unassembled WGS sequence"/>
</dbReference>
<accession>A0A9D1HUG5</accession>
<comment type="similarity">
    <text evidence="1">Belongs to the UPF0178 family.</text>
</comment>
<dbReference type="InterPro" id="IPR003791">
    <property type="entry name" value="UPF0178"/>
</dbReference>
<protein>
    <submittedName>
        <fullName evidence="2">DUF188 domain-containing protein</fullName>
    </submittedName>
</protein>
<reference evidence="2" key="1">
    <citation type="submission" date="2020-10" db="EMBL/GenBank/DDBJ databases">
        <authorList>
            <person name="Gilroy R."/>
        </authorList>
    </citation>
    <scope>NUCLEOTIDE SEQUENCE</scope>
    <source>
        <strain evidence="2">CHK197-8231</strain>
    </source>
</reference>
<reference evidence="2" key="2">
    <citation type="journal article" date="2021" name="PeerJ">
        <title>Extensive microbial diversity within the chicken gut microbiome revealed by metagenomics and culture.</title>
        <authorList>
            <person name="Gilroy R."/>
            <person name="Ravi A."/>
            <person name="Getino M."/>
            <person name="Pursley I."/>
            <person name="Horton D.L."/>
            <person name="Alikhan N.F."/>
            <person name="Baker D."/>
            <person name="Gharbi K."/>
            <person name="Hall N."/>
            <person name="Watson M."/>
            <person name="Adriaenssens E.M."/>
            <person name="Foster-Nyarko E."/>
            <person name="Jarju S."/>
            <person name="Secka A."/>
            <person name="Antonio M."/>
            <person name="Oren A."/>
            <person name="Chaudhuri R.R."/>
            <person name="La Ragione R."/>
            <person name="Hildebrand F."/>
            <person name="Pallen M.J."/>
        </authorList>
    </citation>
    <scope>NUCLEOTIDE SEQUENCE</scope>
    <source>
        <strain evidence="2">CHK197-8231</strain>
    </source>
</reference>
<comment type="caution">
    <text evidence="2">The sequence shown here is derived from an EMBL/GenBank/DDBJ whole genome shotgun (WGS) entry which is preliminary data.</text>
</comment>
<name>A0A9D1HUG5_9BACT</name>
<sequence length="145" mass="16670">MIRVDGDGCPDIKVIERVAQKYHVPMKVYVDTSHILNCDYAIVVIVDTGMQSVDVKLENEIQQKDIVITQDYGVAVVALSKNAYAIHPSGVEYTNYNILELLENRHRNIKLRRQRIKTARIKKRTKSDTIYLKETLVRLIEKSDA</sequence>
<gene>
    <name evidence="2" type="ORF">IAD49_02925</name>
</gene>